<protein>
    <recommendedName>
        <fullName evidence="4">Hook-length control protein FliK</fullName>
    </recommendedName>
</protein>
<evidence type="ECO:0000256" key="1">
    <source>
        <dbReference type="SAM" id="MobiDB-lite"/>
    </source>
</evidence>
<gene>
    <name evidence="2" type="ORF">SAMN02745190_02412</name>
</gene>
<dbReference type="STRING" id="1123243.SAMN02745190_02412"/>
<dbReference type="OrthoDB" id="1672732at2"/>
<evidence type="ECO:0008006" key="4">
    <source>
        <dbReference type="Google" id="ProtNLM"/>
    </source>
</evidence>
<name>A0A1M5ASA5_9FIRM</name>
<keyword evidence="3" id="KW-1185">Reference proteome</keyword>
<feature type="region of interest" description="Disordered" evidence="1">
    <location>
        <begin position="1"/>
        <end position="43"/>
    </location>
</feature>
<sequence length="673" mass="74779">MSMETGSTSLAPQISNVKSKGTSQEVSSSAKRSVGSTSAFSPQTNVDIKNSVADMAGILSRISQERQTNETSLSPQIQKILNQILEQSFSLESTLSNGLGSTLESQRFSVDQMLTLGRMLSQMAALSEQGGLKDIDESIQALLKNMKELFSEQNKNISEPALLHKFSFELINGQELDDVSPELLKFIKSNDNANQPGNANSQANSNNLATQQRLDTLIKSIITTSKPENTAAQKESGNAFSLQDKLQGRDFQTVRDQSVFSNNANTADGAKNILMRDNSSSRIFRPSEGNIPNTEVQSESTSNEAVKNQSGKTTMPADEFLKPGTSNAETAVRGKIQGTPEEQTAQKMNSTFSGALNENAGESISETNEVIQKQYMEAFKGSGKTEQNQKAFDMPQNNNEVQRNNEILLRNAEEPVQQKTAQPEKLLIENTKETMQNLKSLASLLLKDAQLTEKDSALLMNFINQRRDFMSENDAKQLQLLLRLCQANVPAAVKQAAEQQNLPELTRLWAFMELCDLANLKEKNPQNLRQASKKVYDFAGMIKSSMTASESLQSRQGIRSMDFMIPLYLGENEKTPYPTYLHVYDEKEDDPKNPGEQKRETWVRLCLLTENIGAVDVTFRLYEKTNLDVRVLFSDPNTVEDFKQYIPEFKKSFDESPLQLADLSIAMAGAKVS</sequence>
<dbReference type="Proteomes" id="UP000184404">
    <property type="component" value="Unassembled WGS sequence"/>
</dbReference>
<dbReference type="AlphaFoldDB" id="A0A1M5ASA5"/>
<feature type="region of interest" description="Disordered" evidence="1">
    <location>
        <begin position="281"/>
        <end position="330"/>
    </location>
</feature>
<reference evidence="2 3" key="1">
    <citation type="submission" date="2016-11" db="EMBL/GenBank/DDBJ databases">
        <authorList>
            <person name="Jaros S."/>
            <person name="Januszkiewicz K."/>
            <person name="Wedrychowicz H."/>
        </authorList>
    </citation>
    <scope>NUCLEOTIDE SEQUENCE [LARGE SCALE GENOMIC DNA]</scope>
    <source>
        <strain evidence="2 3">DSM 10502</strain>
    </source>
</reference>
<organism evidence="2 3">
    <name type="scientific">Schwartzia succinivorans DSM 10502</name>
    <dbReference type="NCBI Taxonomy" id="1123243"/>
    <lineage>
        <taxon>Bacteria</taxon>
        <taxon>Bacillati</taxon>
        <taxon>Bacillota</taxon>
        <taxon>Negativicutes</taxon>
        <taxon>Selenomonadales</taxon>
        <taxon>Selenomonadaceae</taxon>
        <taxon>Schwartzia</taxon>
    </lineage>
</organism>
<dbReference type="RefSeq" id="WP_144340543.1">
    <property type="nucleotide sequence ID" value="NZ_FQUG01000014.1"/>
</dbReference>
<dbReference type="EMBL" id="FQUG01000014">
    <property type="protein sequence ID" value="SHF33120.1"/>
    <property type="molecule type" value="Genomic_DNA"/>
</dbReference>
<feature type="compositionally biased region" description="Polar residues" evidence="1">
    <location>
        <begin position="290"/>
        <end position="313"/>
    </location>
</feature>
<evidence type="ECO:0000313" key="2">
    <source>
        <dbReference type="EMBL" id="SHF33120.1"/>
    </source>
</evidence>
<evidence type="ECO:0000313" key="3">
    <source>
        <dbReference type="Proteomes" id="UP000184404"/>
    </source>
</evidence>
<accession>A0A1M5ASA5</accession>
<proteinExistence type="predicted"/>